<proteinExistence type="predicted"/>
<dbReference type="SUPFAM" id="SSF53335">
    <property type="entry name" value="S-adenosyl-L-methionine-dependent methyltransferases"/>
    <property type="match status" value="1"/>
</dbReference>
<comment type="caution">
    <text evidence="1">The sequence shown here is derived from an EMBL/GenBank/DDBJ whole genome shotgun (WGS) entry which is preliminary data.</text>
</comment>
<keyword evidence="2" id="KW-1185">Reference proteome</keyword>
<dbReference type="AlphaFoldDB" id="A0A2S9QKT2"/>
<organism evidence="1 2">
    <name type="scientific">Leucobacter massiliensis</name>
    <dbReference type="NCBI Taxonomy" id="1686285"/>
    <lineage>
        <taxon>Bacteria</taxon>
        <taxon>Bacillati</taxon>
        <taxon>Actinomycetota</taxon>
        <taxon>Actinomycetes</taxon>
        <taxon>Micrococcales</taxon>
        <taxon>Microbacteriaceae</taxon>
        <taxon>Leucobacter</taxon>
    </lineage>
</organism>
<protein>
    <submittedName>
        <fullName evidence="1">Uncharacterized protein</fullName>
    </submittedName>
</protein>
<dbReference type="InterPro" id="IPR052613">
    <property type="entry name" value="LicD_transferase"/>
</dbReference>
<sequence length="395" mass="43570">MVRSAAELIRELESMGLPAFVVGGTLLGARRDGRLLTHDDDADVAYLSAHEHPSDLVTEAHAIEQRLRARGYTLLRHSWSHLQVFFGDPSGEEYYVDIFTAFYKNGYFHEPIHVRARGLDKKIVPVSRLTLHGVDVPAPRNPDAWLVACYGPGWRTPDPAFRFDTPLPTRRRFDGWFSSFDMRREFWESTLQGTGSGQETTLIRDHVIVAAEGTRAVIDLGAGLGADAVFYRDAGLACFASDYAVKPHNSAAPVNAGVEHINLANYTDTASYLLSAFDVVGGASGCVVSANHVLATLDGPTRRTAYELLRLALRGGAQVLVSDYAELGDYRFEDPRTWHLDETTLLRELSPLGLSATTLQMAHHVDRDGVRRPVHVSALVLDDSRTDDERSSTLA</sequence>
<dbReference type="PANTHER" id="PTHR13627:SF31">
    <property type="entry name" value="RIBITOL 5-PHOSPHATE TRANSFERASE FKRP"/>
    <property type="match status" value="1"/>
</dbReference>
<name>A0A2S9QKT2_9MICO</name>
<reference evidence="1 2" key="1">
    <citation type="journal article" date="2017" name="New Microbes New Infect">
        <title>Genome sequence of 'Leucobacter massiliensis' sp. nov. isolated from human pharynx after travel to the 2014 Hajj.</title>
        <authorList>
            <person name="Leangapichart T."/>
            <person name="Gautret P."/>
            <person name="Nguyen T.T."/>
            <person name="Armstrong N."/>
            <person name="Rolain J.M."/>
        </authorList>
    </citation>
    <scope>NUCLEOTIDE SEQUENCE [LARGE SCALE GENOMIC DNA]</scope>
    <source>
        <strain evidence="1 2">122RC15</strain>
    </source>
</reference>
<dbReference type="InterPro" id="IPR029063">
    <property type="entry name" value="SAM-dependent_MTases_sf"/>
</dbReference>
<dbReference type="PANTHER" id="PTHR13627">
    <property type="entry name" value="FUKUTIN RELATED PROTEIN"/>
    <property type="match status" value="1"/>
</dbReference>
<dbReference type="EMBL" id="MWZD01000022">
    <property type="protein sequence ID" value="PRI10198.1"/>
    <property type="molecule type" value="Genomic_DNA"/>
</dbReference>
<accession>A0A2S9QKT2</accession>
<evidence type="ECO:0000313" key="1">
    <source>
        <dbReference type="EMBL" id="PRI10198.1"/>
    </source>
</evidence>
<dbReference type="Proteomes" id="UP000238650">
    <property type="component" value="Unassembled WGS sequence"/>
</dbReference>
<gene>
    <name evidence="1" type="ORF">B4915_12355</name>
</gene>
<evidence type="ECO:0000313" key="2">
    <source>
        <dbReference type="Proteomes" id="UP000238650"/>
    </source>
</evidence>